<keyword evidence="2" id="KW-1185">Reference proteome</keyword>
<dbReference type="EMBL" id="RBLG01000002">
    <property type="protein sequence ID" value="RKS53803.1"/>
    <property type="molecule type" value="Genomic_DNA"/>
</dbReference>
<comment type="caution">
    <text evidence="1">The sequence shown here is derived from an EMBL/GenBank/DDBJ whole genome shotgun (WGS) entry which is preliminary data.</text>
</comment>
<dbReference type="OrthoDB" id="1449363at2"/>
<name>A0A495PT55_9FLAO</name>
<accession>A0A495PT55</accession>
<evidence type="ECO:0000313" key="1">
    <source>
        <dbReference type="EMBL" id="RKS53803.1"/>
    </source>
</evidence>
<reference evidence="1 2" key="1">
    <citation type="submission" date="2018-10" db="EMBL/GenBank/DDBJ databases">
        <title>Genomic Encyclopedia of Archaeal and Bacterial Type Strains, Phase II (KMG-II): from individual species to whole genera.</title>
        <authorList>
            <person name="Goeker M."/>
        </authorList>
    </citation>
    <scope>NUCLEOTIDE SEQUENCE [LARGE SCALE GENOMIC DNA]</scope>
    <source>
        <strain evidence="1 2">DSM 19839</strain>
    </source>
</reference>
<dbReference type="RefSeq" id="WP_121345877.1">
    <property type="nucleotide sequence ID" value="NZ_RBLG01000002.1"/>
</dbReference>
<sequence length="141" mass="16016">MGLKDIAFFRGLNKTGAFARLSGFIVKESVLACVLEEFDQSSFIVENHQDKCVTYSNSEYLVFVLVEKNRAVLLEINKAVKEIKHLNTIVVLIEQDVKVTMPKNYYNLKMPDIIAGAVKRDIPARNLFLLFLKGLFDYPVA</sequence>
<gene>
    <name evidence="1" type="ORF">BC962_2060</name>
</gene>
<proteinExistence type="predicted"/>
<organism evidence="1 2">
    <name type="scientific">Gillisia mitskevichiae</name>
    <dbReference type="NCBI Taxonomy" id="270921"/>
    <lineage>
        <taxon>Bacteria</taxon>
        <taxon>Pseudomonadati</taxon>
        <taxon>Bacteroidota</taxon>
        <taxon>Flavobacteriia</taxon>
        <taxon>Flavobacteriales</taxon>
        <taxon>Flavobacteriaceae</taxon>
        <taxon>Gillisia</taxon>
    </lineage>
</organism>
<dbReference type="Proteomes" id="UP000276282">
    <property type="component" value="Unassembled WGS sequence"/>
</dbReference>
<evidence type="ECO:0000313" key="2">
    <source>
        <dbReference type="Proteomes" id="UP000276282"/>
    </source>
</evidence>
<protein>
    <submittedName>
        <fullName evidence="1">Uncharacterized protein</fullName>
    </submittedName>
</protein>
<dbReference type="AlphaFoldDB" id="A0A495PT55"/>